<evidence type="ECO:0000313" key="2">
    <source>
        <dbReference type="Proteomes" id="UP000011919"/>
    </source>
</evidence>
<name>M7P231_9BACL</name>
<dbReference type="RefSeq" id="WP_008296726.1">
    <property type="nucleotide sequence ID" value="NZ_AOFT01000001.1"/>
</dbReference>
<dbReference type="STRING" id="1235279.C772_00264"/>
<protein>
    <submittedName>
        <fullName evidence="1">Uncharacterized protein</fullName>
    </submittedName>
</protein>
<comment type="caution">
    <text evidence="1">The sequence shown here is derived from an EMBL/GenBank/DDBJ whole genome shotgun (WGS) entry which is preliminary data.</text>
</comment>
<organism evidence="1 2">
    <name type="scientific">Bhargavaea cecembensis DSE10</name>
    <dbReference type="NCBI Taxonomy" id="1235279"/>
    <lineage>
        <taxon>Bacteria</taxon>
        <taxon>Bacillati</taxon>
        <taxon>Bacillota</taxon>
        <taxon>Bacilli</taxon>
        <taxon>Bacillales</taxon>
        <taxon>Caryophanaceae</taxon>
        <taxon>Bhargavaea</taxon>
    </lineage>
</organism>
<accession>M7P231</accession>
<gene>
    <name evidence="1" type="ORF">C772_00264</name>
</gene>
<dbReference type="EMBL" id="AOFT01000001">
    <property type="protein sequence ID" value="EMR07935.1"/>
    <property type="molecule type" value="Genomic_DNA"/>
</dbReference>
<keyword evidence="2" id="KW-1185">Reference proteome</keyword>
<proteinExistence type="predicted"/>
<dbReference type="AlphaFoldDB" id="M7P231"/>
<reference evidence="1 2" key="1">
    <citation type="journal article" date="2013" name="Genome Announc.">
        <title>Draft Genome Sequence of Bhargavaea cecembensis Strain DSE10T, Isolated from a Deep-Sea Sediment Sample Collected at a Depth of 5,904 m from the Chagos-Laccadive Ridge System in the Indian Ocean.</title>
        <authorList>
            <person name="Shivaji S."/>
            <person name="Ara S."/>
            <person name="Begum Z."/>
            <person name="Ruth M."/>
            <person name="Singh A."/>
            <person name="Kumar Pinnaka A."/>
        </authorList>
    </citation>
    <scope>NUCLEOTIDE SEQUENCE [LARGE SCALE GENOMIC DNA]</scope>
    <source>
        <strain evidence="1 2">DSE10</strain>
    </source>
</reference>
<evidence type="ECO:0000313" key="1">
    <source>
        <dbReference type="EMBL" id="EMR07935.1"/>
    </source>
</evidence>
<dbReference type="Proteomes" id="UP000011919">
    <property type="component" value="Unassembled WGS sequence"/>
</dbReference>
<sequence length="108" mass="11775">MAYSQNEIFNQHLSDDVIFVVGETKGHAMLRADSLHDIEGGGKVFYITIPSTNISETSTVTIVPEGEINESLMIRDASRGRNLVTAPATIMVTPYDVIIPPNPSSENQ</sequence>